<dbReference type="RefSeq" id="WP_358135262.1">
    <property type="nucleotide sequence ID" value="NZ_JBFALK010000011.1"/>
</dbReference>
<comment type="caution">
    <text evidence="1">The sequence shown here is derived from an EMBL/GenBank/DDBJ whole genome shotgun (WGS) entry which is preliminary data.</text>
</comment>
<accession>A0ABV3GHS4</accession>
<evidence type="ECO:0000313" key="2">
    <source>
        <dbReference type="Proteomes" id="UP001551675"/>
    </source>
</evidence>
<sequence>MSLPAALSERTLSALSEALGLETVDDIPLTSPMSPDPVGRLLVLRRPPAAKGAEQPVDLVVDKVVAVSLVVPMIGLDSHMIFAFTVPDSAVPHFTLDSVASPDYHAMHLDLIPRGELAVNLAYLDACYLELTPLLEDAAKIEGVSPAAIGPRQRAMMSPWMVVCRATPEAFTALDGTVDAYLRHWLSLVAGGVPALEGDLAARDRAGRENLFSPEVDPVWHQVTRLIGAEQSERVRGELVR</sequence>
<dbReference type="Proteomes" id="UP001551675">
    <property type="component" value="Unassembled WGS sequence"/>
</dbReference>
<name>A0ABV3GHS4_MICGL</name>
<proteinExistence type="predicted"/>
<evidence type="ECO:0008006" key="3">
    <source>
        <dbReference type="Google" id="ProtNLM"/>
    </source>
</evidence>
<organism evidence="1 2">
    <name type="scientific">Microtetraspora glauca</name>
    <dbReference type="NCBI Taxonomy" id="1996"/>
    <lineage>
        <taxon>Bacteria</taxon>
        <taxon>Bacillati</taxon>
        <taxon>Actinomycetota</taxon>
        <taxon>Actinomycetes</taxon>
        <taxon>Streptosporangiales</taxon>
        <taxon>Streptosporangiaceae</taxon>
        <taxon>Microtetraspora</taxon>
    </lineage>
</organism>
<gene>
    <name evidence="1" type="ORF">AB0I59_21490</name>
</gene>
<protein>
    <recommendedName>
        <fullName evidence="3">DUF2470 domain-containing protein</fullName>
    </recommendedName>
</protein>
<reference evidence="1 2" key="1">
    <citation type="submission" date="2024-06" db="EMBL/GenBank/DDBJ databases">
        <title>The Natural Products Discovery Center: Release of the First 8490 Sequenced Strains for Exploring Actinobacteria Biosynthetic Diversity.</title>
        <authorList>
            <person name="Kalkreuter E."/>
            <person name="Kautsar S.A."/>
            <person name="Yang D."/>
            <person name="Bader C.D."/>
            <person name="Teijaro C.N."/>
            <person name="Fluegel L."/>
            <person name="Davis C.M."/>
            <person name="Simpson J.R."/>
            <person name="Lauterbach L."/>
            <person name="Steele A.D."/>
            <person name="Gui C."/>
            <person name="Meng S."/>
            <person name="Li G."/>
            <person name="Viehrig K."/>
            <person name="Ye F."/>
            <person name="Su P."/>
            <person name="Kiefer A.F."/>
            <person name="Nichols A."/>
            <person name="Cepeda A.J."/>
            <person name="Yan W."/>
            <person name="Fan B."/>
            <person name="Jiang Y."/>
            <person name="Adhikari A."/>
            <person name="Zheng C.-J."/>
            <person name="Schuster L."/>
            <person name="Cowan T.M."/>
            <person name="Smanski M.J."/>
            <person name="Chevrette M.G."/>
            <person name="De Carvalho L.P.S."/>
            <person name="Shen B."/>
        </authorList>
    </citation>
    <scope>NUCLEOTIDE SEQUENCE [LARGE SCALE GENOMIC DNA]</scope>
    <source>
        <strain evidence="1 2">NPDC050100</strain>
    </source>
</reference>
<keyword evidence="2" id="KW-1185">Reference proteome</keyword>
<evidence type="ECO:0000313" key="1">
    <source>
        <dbReference type="EMBL" id="MEV0971211.1"/>
    </source>
</evidence>
<dbReference type="Gene3D" id="3.40.1500.20">
    <property type="match status" value="1"/>
</dbReference>
<dbReference type="EMBL" id="JBFALK010000011">
    <property type="protein sequence ID" value="MEV0971211.1"/>
    <property type="molecule type" value="Genomic_DNA"/>
</dbReference>